<evidence type="ECO:0000256" key="1">
    <source>
        <dbReference type="SAM" id="MobiDB-lite"/>
    </source>
</evidence>
<sequence>MKDKRSGTSQPKKGMDKVPNLVEEDKRDAIAFQAPPKNQEPQNSNSNSNEEILENQNLNSNEVVAQENDSMDLICLEDNSLTRSNSMDDPALFS</sequence>
<evidence type="ECO:0000313" key="2">
    <source>
        <dbReference type="EMBL" id="KAL3506985.1"/>
    </source>
</evidence>
<accession>A0ABD2YLD5</accession>
<organism evidence="2 3">
    <name type="scientific">Cinchona calisaya</name>
    <dbReference type="NCBI Taxonomy" id="153742"/>
    <lineage>
        <taxon>Eukaryota</taxon>
        <taxon>Viridiplantae</taxon>
        <taxon>Streptophyta</taxon>
        <taxon>Embryophyta</taxon>
        <taxon>Tracheophyta</taxon>
        <taxon>Spermatophyta</taxon>
        <taxon>Magnoliopsida</taxon>
        <taxon>eudicotyledons</taxon>
        <taxon>Gunneridae</taxon>
        <taxon>Pentapetalae</taxon>
        <taxon>asterids</taxon>
        <taxon>lamiids</taxon>
        <taxon>Gentianales</taxon>
        <taxon>Rubiaceae</taxon>
        <taxon>Cinchonoideae</taxon>
        <taxon>Cinchoneae</taxon>
        <taxon>Cinchona</taxon>
    </lineage>
</organism>
<reference evidence="2 3" key="1">
    <citation type="submission" date="2024-11" db="EMBL/GenBank/DDBJ databases">
        <title>A near-complete genome assembly of Cinchona calisaya.</title>
        <authorList>
            <person name="Lian D.C."/>
            <person name="Zhao X.W."/>
            <person name="Wei L."/>
        </authorList>
    </citation>
    <scope>NUCLEOTIDE SEQUENCE [LARGE SCALE GENOMIC DNA]</scope>
    <source>
        <tissue evidence="2">Nenye</tissue>
    </source>
</reference>
<feature type="region of interest" description="Disordered" evidence="1">
    <location>
        <begin position="1"/>
        <end position="65"/>
    </location>
</feature>
<evidence type="ECO:0000313" key="3">
    <source>
        <dbReference type="Proteomes" id="UP001630127"/>
    </source>
</evidence>
<proteinExistence type="predicted"/>
<keyword evidence="3" id="KW-1185">Reference proteome</keyword>
<comment type="caution">
    <text evidence="2">The sequence shown here is derived from an EMBL/GenBank/DDBJ whole genome shotgun (WGS) entry which is preliminary data.</text>
</comment>
<dbReference type="Proteomes" id="UP001630127">
    <property type="component" value="Unassembled WGS sequence"/>
</dbReference>
<name>A0ABD2YLD5_9GENT</name>
<dbReference type="EMBL" id="JBJUIK010000013">
    <property type="protein sequence ID" value="KAL3506985.1"/>
    <property type="molecule type" value="Genomic_DNA"/>
</dbReference>
<protein>
    <submittedName>
        <fullName evidence="2">Uncharacterized protein</fullName>
    </submittedName>
</protein>
<gene>
    <name evidence="2" type="ORF">ACH5RR_032367</name>
</gene>
<feature type="compositionally biased region" description="Low complexity" evidence="1">
    <location>
        <begin position="39"/>
        <end position="62"/>
    </location>
</feature>
<dbReference type="AlphaFoldDB" id="A0ABD2YLD5"/>